<dbReference type="GO" id="GO:0033214">
    <property type="term" value="P:siderophore-iron import into cell"/>
    <property type="evidence" value="ECO:0007669"/>
    <property type="project" value="TreeGrafter"/>
</dbReference>
<dbReference type="AlphaFoldDB" id="A0A934M6M9"/>
<evidence type="ECO:0000256" key="1">
    <source>
        <dbReference type="ARBA" id="ARBA00004651"/>
    </source>
</evidence>
<dbReference type="GO" id="GO:0005886">
    <property type="term" value="C:plasma membrane"/>
    <property type="evidence" value="ECO:0007669"/>
    <property type="project" value="UniProtKB-SubCell"/>
</dbReference>
<keyword evidence="3" id="KW-0813">Transport</keyword>
<comment type="similarity">
    <text evidence="2">Belongs to the binding-protein-dependent transport system permease family. FecCD subfamily.</text>
</comment>
<keyword evidence="4" id="KW-1003">Cell membrane</keyword>
<reference evidence="10" key="1">
    <citation type="submission" date="2020-12" db="EMBL/GenBank/DDBJ databases">
        <title>Sanguibacter suaedae sp. nov., isolated from Suaeda aralocaspica.</title>
        <authorList>
            <person name="Ma Q."/>
        </authorList>
    </citation>
    <scope>NUCLEOTIDE SEQUENCE</scope>
    <source>
        <strain evidence="10">YZGR15</strain>
    </source>
</reference>
<dbReference type="SUPFAM" id="SSF81345">
    <property type="entry name" value="ABC transporter involved in vitamin B12 uptake, BtuC"/>
    <property type="match status" value="2"/>
</dbReference>
<dbReference type="RefSeq" id="WP_198732978.1">
    <property type="nucleotide sequence ID" value="NZ_JAEINH010000003.1"/>
</dbReference>
<feature type="transmembrane region" description="Helical" evidence="9">
    <location>
        <begin position="338"/>
        <end position="358"/>
    </location>
</feature>
<dbReference type="PANTHER" id="PTHR30472:SF37">
    <property type="entry name" value="FE(3+) DICITRATE TRANSPORT SYSTEM PERMEASE PROTEIN FECD-RELATED"/>
    <property type="match status" value="1"/>
</dbReference>
<evidence type="ECO:0000256" key="4">
    <source>
        <dbReference type="ARBA" id="ARBA00022475"/>
    </source>
</evidence>
<evidence type="ECO:0000256" key="8">
    <source>
        <dbReference type="SAM" id="MobiDB-lite"/>
    </source>
</evidence>
<comment type="caution">
    <text evidence="10">The sequence shown here is derived from an EMBL/GenBank/DDBJ whole genome shotgun (WGS) entry which is preliminary data.</text>
</comment>
<feature type="transmembrane region" description="Helical" evidence="9">
    <location>
        <begin position="466"/>
        <end position="485"/>
    </location>
</feature>
<feature type="transmembrane region" description="Helical" evidence="9">
    <location>
        <begin position="216"/>
        <end position="237"/>
    </location>
</feature>
<feature type="transmembrane region" description="Helical" evidence="9">
    <location>
        <begin position="437"/>
        <end position="454"/>
    </location>
</feature>
<dbReference type="EMBL" id="JAEINH010000003">
    <property type="protein sequence ID" value="MBI9114432.1"/>
    <property type="molecule type" value="Genomic_DNA"/>
</dbReference>
<feature type="transmembrane region" description="Helical" evidence="9">
    <location>
        <begin position="383"/>
        <end position="404"/>
    </location>
</feature>
<dbReference type="NCBIfam" id="NF007867">
    <property type="entry name" value="PRK10577.1-3"/>
    <property type="match status" value="1"/>
</dbReference>
<accession>A0A934M6M9</accession>
<keyword evidence="7 9" id="KW-0472">Membrane</keyword>
<dbReference type="Pfam" id="PF01032">
    <property type="entry name" value="FecCD"/>
    <property type="match status" value="2"/>
</dbReference>
<dbReference type="PANTHER" id="PTHR30472">
    <property type="entry name" value="FERRIC ENTEROBACTIN TRANSPORT SYSTEM PERMEASE PROTEIN"/>
    <property type="match status" value="1"/>
</dbReference>
<evidence type="ECO:0000256" key="6">
    <source>
        <dbReference type="ARBA" id="ARBA00022989"/>
    </source>
</evidence>
<feature type="transmembrane region" description="Helical" evidence="9">
    <location>
        <begin position="120"/>
        <end position="138"/>
    </location>
</feature>
<evidence type="ECO:0000256" key="2">
    <source>
        <dbReference type="ARBA" id="ARBA00007935"/>
    </source>
</evidence>
<feature type="transmembrane region" description="Helical" evidence="9">
    <location>
        <begin position="523"/>
        <end position="545"/>
    </location>
</feature>
<dbReference type="CDD" id="cd06550">
    <property type="entry name" value="TM_ABC_iron-siderophores_like"/>
    <property type="match status" value="2"/>
</dbReference>
<evidence type="ECO:0000256" key="5">
    <source>
        <dbReference type="ARBA" id="ARBA00022692"/>
    </source>
</evidence>
<feature type="transmembrane region" description="Helical" evidence="9">
    <location>
        <begin position="144"/>
        <end position="163"/>
    </location>
</feature>
<feature type="transmembrane region" description="Helical" evidence="9">
    <location>
        <begin position="175"/>
        <end position="196"/>
    </location>
</feature>
<evidence type="ECO:0000256" key="3">
    <source>
        <dbReference type="ARBA" id="ARBA00022448"/>
    </source>
</evidence>
<proteinExistence type="inferred from homology"/>
<comment type="subcellular location">
    <subcellularLocation>
        <location evidence="1">Cell membrane</location>
        <topology evidence="1">Multi-pass membrane protein</topology>
    </subcellularLocation>
</comment>
<dbReference type="Proteomes" id="UP000602087">
    <property type="component" value="Unassembled WGS sequence"/>
</dbReference>
<sequence length="706" mass="70727">MSTAQERVGDLPLATGPLGEKPEITGHHPLLRTGGIFAAVLLVTLLLAAVHLTQGTADLSIADVVRAVLGLDGESQAAAVLVASRLPRLLAGILVGAALGAAGAALQSVARNPLASPDTLAVNAGGYLTVVLAAVLGITVPFYLSGLLAFAGGLTAAGLVLALARGGGSGPTRLILAGSATTLALSALTSVLLVIFEQETLGLFVWGSGSVVQSGTRTVALAAPVVVAGLLGLAVLAHRLDLLALGDDAARVLGVDVRTTRVLTVGVAVLLAAAAVTVAGPIGFVGLCAPVLARLVARTVPGLSRHTTLLPLAALTGVVVVLGADVLLRIVLPGQLSAAVPTGIVTTVFGAATLVILARRMRDSGPAAGGSTAHVRPRTVRRAVVVASTLVVLLVGAVVAALLLGDRLLLLGDVANWAGGQAGRQVGFVLDQRVPRVLAALLAGAGLGLAGTMVQAVCRNPLAEPSLLGVTAGAGLGAVCVILLVPGAPVWILSAASTAGAFVTFTIVYLLAHRGGLSSDRLVLIGVGMSAGAAALTTLVIVVAAPWNVNAALTWLSGSTYGRTLSHVLPVLIALVVVTPLALVHRREMDVLSLDEDTPRALGVDVERTRLLLLAGTVVVTAGAVCAVGVVGFVGLVAPHAARALVGSRSARTLPVAMLLGALLVSVADTLGRTVIAPAQIPAGLTTALIGAPYFVWLLWRQRSSR</sequence>
<feature type="transmembrane region" description="Helical" evidence="9">
    <location>
        <begin position="565"/>
        <end position="584"/>
    </location>
</feature>
<dbReference type="FunFam" id="1.10.3470.10:FF:000001">
    <property type="entry name" value="Vitamin B12 ABC transporter permease BtuC"/>
    <property type="match status" value="1"/>
</dbReference>
<feature type="transmembrane region" description="Helical" evidence="9">
    <location>
        <begin position="611"/>
        <end position="634"/>
    </location>
</feature>
<keyword evidence="5 9" id="KW-0812">Transmembrane</keyword>
<gene>
    <name evidence="10" type="ORF">JAV76_05315</name>
</gene>
<feature type="transmembrane region" description="Helical" evidence="9">
    <location>
        <begin position="30"/>
        <end position="50"/>
    </location>
</feature>
<feature type="transmembrane region" description="Helical" evidence="9">
    <location>
        <begin position="683"/>
        <end position="700"/>
    </location>
</feature>
<dbReference type="InterPro" id="IPR000522">
    <property type="entry name" value="ABC_transptr_permease_BtuC"/>
</dbReference>
<feature type="region of interest" description="Disordered" evidence="8">
    <location>
        <begin position="1"/>
        <end position="22"/>
    </location>
</feature>
<dbReference type="Gene3D" id="1.10.3470.10">
    <property type="entry name" value="ABC transporter involved in vitamin B12 uptake, BtuC"/>
    <property type="match status" value="2"/>
</dbReference>
<keyword evidence="11" id="KW-1185">Reference proteome</keyword>
<evidence type="ECO:0000313" key="10">
    <source>
        <dbReference type="EMBL" id="MBI9114432.1"/>
    </source>
</evidence>
<dbReference type="InterPro" id="IPR037294">
    <property type="entry name" value="ABC_BtuC-like"/>
</dbReference>
<feature type="transmembrane region" description="Helical" evidence="9">
    <location>
        <begin position="89"/>
        <end position="108"/>
    </location>
</feature>
<keyword evidence="6 9" id="KW-1133">Transmembrane helix</keyword>
<protein>
    <submittedName>
        <fullName evidence="10">Iron ABC transporter permease</fullName>
    </submittedName>
</protein>
<evidence type="ECO:0000313" key="11">
    <source>
        <dbReference type="Proteomes" id="UP000602087"/>
    </source>
</evidence>
<feature type="transmembrane region" description="Helical" evidence="9">
    <location>
        <begin position="309"/>
        <end position="332"/>
    </location>
</feature>
<name>A0A934M6M9_9MICO</name>
<evidence type="ECO:0000256" key="7">
    <source>
        <dbReference type="ARBA" id="ARBA00023136"/>
    </source>
</evidence>
<dbReference type="GO" id="GO:0022857">
    <property type="term" value="F:transmembrane transporter activity"/>
    <property type="evidence" value="ECO:0007669"/>
    <property type="project" value="InterPro"/>
</dbReference>
<feature type="transmembrane region" description="Helical" evidence="9">
    <location>
        <begin position="491"/>
        <end position="511"/>
    </location>
</feature>
<evidence type="ECO:0000256" key="9">
    <source>
        <dbReference type="SAM" id="Phobius"/>
    </source>
</evidence>
<organism evidence="10 11">
    <name type="scientific">Sanguibacter suaedae</name>
    <dbReference type="NCBI Taxonomy" id="2795737"/>
    <lineage>
        <taxon>Bacteria</taxon>
        <taxon>Bacillati</taxon>
        <taxon>Actinomycetota</taxon>
        <taxon>Actinomycetes</taxon>
        <taxon>Micrococcales</taxon>
        <taxon>Sanguibacteraceae</taxon>
        <taxon>Sanguibacter</taxon>
    </lineage>
</organism>